<feature type="compositionally biased region" description="Polar residues" evidence="14">
    <location>
        <begin position="333"/>
        <end position="343"/>
    </location>
</feature>
<comment type="catalytic activity">
    <reaction evidence="10">
        <text>a 5,6-dihydrouridine in tRNA + NAD(+) = a uridine in tRNA + NADH + H(+)</text>
        <dbReference type="Rhea" id="RHEA:54452"/>
        <dbReference type="Rhea" id="RHEA-COMP:13339"/>
        <dbReference type="Rhea" id="RHEA-COMP:13887"/>
        <dbReference type="ChEBI" id="CHEBI:15378"/>
        <dbReference type="ChEBI" id="CHEBI:57540"/>
        <dbReference type="ChEBI" id="CHEBI:57945"/>
        <dbReference type="ChEBI" id="CHEBI:65315"/>
        <dbReference type="ChEBI" id="CHEBI:74443"/>
    </reaction>
</comment>
<comment type="caution">
    <text evidence="16">The sequence shown here is derived from an EMBL/GenBank/DDBJ whole genome shotgun (WGS) entry which is preliminary data.</text>
</comment>
<evidence type="ECO:0000256" key="12">
    <source>
        <dbReference type="PIRSR" id="PIRSR006621-1"/>
    </source>
</evidence>
<dbReference type="InterPro" id="IPR024036">
    <property type="entry name" value="tRNA-dHydroUridine_Synthase_C"/>
</dbReference>
<evidence type="ECO:0000256" key="14">
    <source>
        <dbReference type="SAM" id="MobiDB-lite"/>
    </source>
</evidence>
<dbReference type="EC" id="1.3.1.-" evidence="11"/>
<dbReference type="Proteomes" id="UP000635726">
    <property type="component" value="Unassembled WGS sequence"/>
</dbReference>
<feature type="binding site" evidence="13">
    <location>
        <begin position="225"/>
        <end position="226"/>
    </location>
    <ligand>
        <name>FMN</name>
        <dbReference type="ChEBI" id="CHEBI:58210"/>
    </ligand>
</feature>
<comment type="function">
    <text evidence="1 11">Catalyzes the synthesis of 5,6-dihydrouridine (D), a modified base found in the D-loop of most tRNAs, via the reduction of the C5-C6 double bond in target uridines.</text>
</comment>
<feature type="binding site" evidence="13">
    <location>
        <position position="171"/>
    </location>
    <ligand>
        <name>FMN</name>
        <dbReference type="ChEBI" id="CHEBI:58210"/>
    </ligand>
</feature>
<keyword evidence="3 11" id="KW-0285">Flavoprotein</keyword>
<proteinExistence type="inferred from homology"/>
<evidence type="ECO:0000256" key="5">
    <source>
        <dbReference type="ARBA" id="ARBA00022694"/>
    </source>
</evidence>
<evidence type="ECO:0000313" key="17">
    <source>
        <dbReference type="Proteomes" id="UP000635726"/>
    </source>
</evidence>
<dbReference type="GO" id="GO:0000049">
    <property type="term" value="F:tRNA binding"/>
    <property type="evidence" value="ECO:0007669"/>
    <property type="project" value="UniProtKB-KW"/>
</dbReference>
<keyword evidence="8 11" id="KW-0560">Oxidoreductase</keyword>
<keyword evidence="5 11" id="KW-0819">tRNA processing</keyword>
<evidence type="ECO:0000313" key="16">
    <source>
        <dbReference type="EMBL" id="GGJ86399.1"/>
    </source>
</evidence>
<protein>
    <recommendedName>
        <fullName evidence="11">tRNA-dihydrouridine synthase</fullName>
        <ecNumber evidence="11">1.3.1.-</ecNumber>
    </recommendedName>
</protein>
<dbReference type="Gene3D" id="3.20.20.70">
    <property type="entry name" value="Aldolase class I"/>
    <property type="match status" value="1"/>
</dbReference>
<keyword evidence="7" id="KW-0694">RNA-binding</keyword>
<name>A0A917PPU0_9DEIO</name>
<feature type="region of interest" description="Disordered" evidence="14">
    <location>
        <begin position="313"/>
        <end position="343"/>
    </location>
</feature>
<dbReference type="Pfam" id="PF01207">
    <property type="entry name" value="Dus"/>
    <property type="match status" value="1"/>
</dbReference>
<keyword evidence="17" id="KW-1185">Reference proteome</keyword>
<dbReference type="PANTHER" id="PTHR45846">
    <property type="entry name" value="TRNA-DIHYDROURIDINE(47) SYNTHASE [NAD(P)(+)]-LIKE"/>
    <property type="match status" value="1"/>
</dbReference>
<feature type="binding site" evidence="13">
    <location>
        <begin position="19"/>
        <end position="21"/>
    </location>
    <ligand>
        <name>FMN</name>
        <dbReference type="ChEBI" id="CHEBI:58210"/>
    </ligand>
</feature>
<feature type="compositionally biased region" description="Low complexity" evidence="14">
    <location>
        <begin position="313"/>
        <end position="330"/>
    </location>
</feature>
<keyword evidence="4 11" id="KW-0288">FMN</keyword>
<dbReference type="InterPro" id="IPR035587">
    <property type="entry name" value="DUS-like_FMN-bd"/>
</dbReference>
<keyword evidence="2" id="KW-0820">tRNA-binding</keyword>
<evidence type="ECO:0000256" key="8">
    <source>
        <dbReference type="ARBA" id="ARBA00023002"/>
    </source>
</evidence>
<evidence type="ECO:0000256" key="9">
    <source>
        <dbReference type="ARBA" id="ARBA00048205"/>
    </source>
</evidence>
<evidence type="ECO:0000259" key="15">
    <source>
        <dbReference type="Pfam" id="PF01207"/>
    </source>
</evidence>
<evidence type="ECO:0000256" key="4">
    <source>
        <dbReference type="ARBA" id="ARBA00022643"/>
    </source>
</evidence>
<dbReference type="GO" id="GO:0017150">
    <property type="term" value="F:tRNA dihydrouridine synthase activity"/>
    <property type="evidence" value="ECO:0007669"/>
    <property type="project" value="InterPro"/>
</dbReference>
<evidence type="ECO:0000256" key="10">
    <source>
        <dbReference type="ARBA" id="ARBA00048802"/>
    </source>
</evidence>
<feature type="binding site" evidence="13">
    <location>
        <position position="143"/>
    </location>
    <ligand>
        <name>FMN</name>
        <dbReference type="ChEBI" id="CHEBI:58210"/>
    </ligand>
</feature>
<dbReference type="SUPFAM" id="SSF51395">
    <property type="entry name" value="FMN-linked oxidoreductases"/>
    <property type="match status" value="1"/>
</dbReference>
<gene>
    <name evidence="16" type="ORF">GCM10008939_32900</name>
</gene>
<evidence type="ECO:0000256" key="3">
    <source>
        <dbReference type="ARBA" id="ARBA00022630"/>
    </source>
</evidence>
<dbReference type="Gene3D" id="1.10.1200.80">
    <property type="entry name" value="Putative flavin oxidoreducatase, domain 2"/>
    <property type="match status" value="1"/>
</dbReference>
<evidence type="ECO:0000256" key="7">
    <source>
        <dbReference type="ARBA" id="ARBA00022884"/>
    </source>
</evidence>
<dbReference type="InterPro" id="IPR001269">
    <property type="entry name" value="DUS_fam"/>
</dbReference>
<comment type="catalytic activity">
    <reaction evidence="9">
        <text>a 5,6-dihydrouridine in tRNA + NADP(+) = a uridine in tRNA + NADPH + H(+)</text>
        <dbReference type="Rhea" id="RHEA:23624"/>
        <dbReference type="Rhea" id="RHEA-COMP:13339"/>
        <dbReference type="Rhea" id="RHEA-COMP:13887"/>
        <dbReference type="ChEBI" id="CHEBI:15378"/>
        <dbReference type="ChEBI" id="CHEBI:57783"/>
        <dbReference type="ChEBI" id="CHEBI:58349"/>
        <dbReference type="ChEBI" id="CHEBI:65315"/>
        <dbReference type="ChEBI" id="CHEBI:74443"/>
    </reaction>
</comment>
<dbReference type="EMBL" id="BMOE01000016">
    <property type="protein sequence ID" value="GGJ86399.1"/>
    <property type="molecule type" value="Genomic_DNA"/>
</dbReference>
<dbReference type="PIRSF" id="PIRSF006621">
    <property type="entry name" value="Dus"/>
    <property type="match status" value="1"/>
</dbReference>
<evidence type="ECO:0000256" key="1">
    <source>
        <dbReference type="ARBA" id="ARBA00002790"/>
    </source>
</evidence>
<organism evidence="16 17">
    <name type="scientific">Deinococcus aquiradiocola</name>
    <dbReference type="NCBI Taxonomy" id="393059"/>
    <lineage>
        <taxon>Bacteria</taxon>
        <taxon>Thermotogati</taxon>
        <taxon>Deinococcota</taxon>
        <taxon>Deinococci</taxon>
        <taxon>Deinococcales</taxon>
        <taxon>Deinococcaceae</taxon>
        <taxon>Deinococcus</taxon>
    </lineage>
</organism>
<feature type="domain" description="DUS-like FMN-binding" evidence="15">
    <location>
        <begin position="17"/>
        <end position="306"/>
    </location>
</feature>
<dbReference type="InterPro" id="IPR013785">
    <property type="entry name" value="Aldolase_TIM"/>
</dbReference>
<dbReference type="PANTHER" id="PTHR45846:SF1">
    <property type="entry name" value="TRNA-DIHYDROURIDINE(47) SYNTHASE [NAD(P)(+)]-LIKE"/>
    <property type="match status" value="1"/>
</dbReference>
<keyword evidence="6" id="KW-0521">NADP</keyword>
<evidence type="ECO:0000256" key="2">
    <source>
        <dbReference type="ARBA" id="ARBA00022555"/>
    </source>
</evidence>
<reference evidence="16" key="1">
    <citation type="journal article" date="2014" name="Int. J. Syst. Evol. Microbiol.">
        <title>Complete genome sequence of Corynebacterium casei LMG S-19264T (=DSM 44701T), isolated from a smear-ripened cheese.</title>
        <authorList>
            <consortium name="US DOE Joint Genome Institute (JGI-PGF)"/>
            <person name="Walter F."/>
            <person name="Albersmeier A."/>
            <person name="Kalinowski J."/>
            <person name="Ruckert C."/>
        </authorList>
    </citation>
    <scope>NUCLEOTIDE SEQUENCE</scope>
    <source>
        <strain evidence="16">JCM 14371</strain>
    </source>
</reference>
<dbReference type="GO" id="GO:0050660">
    <property type="term" value="F:flavin adenine dinucleotide binding"/>
    <property type="evidence" value="ECO:0007669"/>
    <property type="project" value="InterPro"/>
</dbReference>
<keyword evidence="13" id="KW-0547">Nucleotide-binding</keyword>
<comment type="cofactor">
    <cofactor evidence="11 13">
        <name>FMN</name>
        <dbReference type="ChEBI" id="CHEBI:58210"/>
    </cofactor>
</comment>
<feature type="binding site" evidence="13">
    <location>
        <position position="74"/>
    </location>
    <ligand>
        <name>FMN</name>
        <dbReference type="ChEBI" id="CHEBI:58210"/>
    </ligand>
</feature>
<dbReference type="RefSeq" id="WP_188964401.1">
    <property type="nucleotide sequence ID" value="NZ_BMOE01000016.1"/>
</dbReference>
<evidence type="ECO:0000256" key="11">
    <source>
        <dbReference type="PIRNR" id="PIRNR006621"/>
    </source>
</evidence>
<accession>A0A917PPU0</accession>
<evidence type="ECO:0000256" key="6">
    <source>
        <dbReference type="ARBA" id="ARBA00022857"/>
    </source>
</evidence>
<feature type="active site" description="Proton donor" evidence="12">
    <location>
        <position position="105"/>
    </location>
</feature>
<evidence type="ECO:0000256" key="13">
    <source>
        <dbReference type="PIRSR" id="PIRSR006621-2"/>
    </source>
</evidence>
<sequence length="343" mass="36125">MTPGFYARRLARPGAVLAPMAGYSDAPMRRLSAEQGALWTVSEMISARGLVLGNEGPDLTIGRPYPGEQDRVVQLYGAEPDILAEGARRAVSWFGASAVDLNMGCPVPKIKGKGGACLLLTPEVAYALVSAMRAAVPVDVSAKIRLGYDRVRAVEIAQGLAAAGASLITVHGRTSAQRYTGTADWDAVAQVAAAVPVPVVGSGDVTDLATLRLRQRSGVAAVMVGRGAVGNPWLFAQANGTLDREPGDADRARAALRHTVLNAAWYGERRGLLQMRKVLPRYFAHRPEWREALVGCSTVQDAREALTRLTGTPLAEDAGAGPAGELAGAPFMPSTSGYDESRP</sequence>
<dbReference type="CDD" id="cd02801">
    <property type="entry name" value="DUS_like_FMN"/>
    <property type="match status" value="1"/>
</dbReference>
<dbReference type="AlphaFoldDB" id="A0A917PPU0"/>
<reference evidence="16" key="2">
    <citation type="submission" date="2020-09" db="EMBL/GenBank/DDBJ databases">
        <authorList>
            <person name="Sun Q."/>
            <person name="Ohkuma M."/>
        </authorList>
    </citation>
    <scope>NUCLEOTIDE SEQUENCE</scope>
    <source>
        <strain evidence="16">JCM 14371</strain>
    </source>
</reference>
<comment type="similarity">
    <text evidence="11">Belongs to the dus family.</text>
</comment>